<dbReference type="EMBL" id="PJRP01000026">
    <property type="protein sequence ID" value="PLP96515.1"/>
    <property type="molecule type" value="Genomic_DNA"/>
</dbReference>
<protein>
    <recommendedName>
        <fullName evidence="18">HAMP domain-containing protein</fullName>
    </recommendedName>
</protein>
<dbReference type="SMART" id="SM00283">
    <property type="entry name" value="MA"/>
    <property type="match status" value="1"/>
</dbReference>
<dbReference type="InterPro" id="IPR035440">
    <property type="entry name" value="4HB_MCP_dom_sf"/>
</dbReference>
<keyword evidence="8 13" id="KW-0472">Membrane</keyword>
<dbReference type="GO" id="GO:0007165">
    <property type="term" value="P:signal transduction"/>
    <property type="evidence" value="ECO:0007669"/>
    <property type="project" value="UniProtKB-KW"/>
</dbReference>
<dbReference type="SUPFAM" id="SSF47170">
    <property type="entry name" value="Aspartate receptor, ligand-binding domain"/>
    <property type="match status" value="1"/>
</dbReference>
<evidence type="ECO:0000256" key="3">
    <source>
        <dbReference type="ARBA" id="ARBA00022481"/>
    </source>
</evidence>
<dbReference type="SMART" id="SM00304">
    <property type="entry name" value="HAMP"/>
    <property type="match status" value="1"/>
</dbReference>
<dbReference type="PROSITE" id="PS50885">
    <property type="entry name" value="HAMP"/>
    <property type="match status" value="1"/>
</dbReference>
<dbReference type="SUPFAM" id="SSF58104">
    <property type="entry name" value="Methyl-accepting chemotaxis protein (MCP) signaling domain"/>
    <property type="match status" value="1"/>
</dbReference>
<evidence type="ECO:0000256" key="12">
    <source>
        <dbReference type="SAM" id="Coils"/>
    </source>
</evidence>
<comment type="similarity">
    <text evidence="10">Belongs to the methyl-accepting chemotaxis (MCP) protein family.</text>
</comment>
<dbReference type="Pfam" id="PF00015">
    <property type="entry name" value="MCPsignal"/>
    <property type="match status" value="1"/>
</dbReference>
<evidence type="ECO:0000259" key="15">
    <source>
        <dbReference type="PROSITE" id="PS50885"/>
    </source>
</evidence>
<proteinExistence type="inferred from homology"/>
<keyword evidence="12" id="KW-0175">Coiled coil</keyword>
<evidence type="ECO:0000256" key="1">
    <source>
        <dbReference type="ARBA" id="ARBA00004429"/>
    </source>
</evidence>
<keyword evidence="3" id="KW-0488">Methylation</keyword>
<evidence type="ECO:0000256" key="8">
    <source>
        <dbReference type="ARBA" id="ARBA00023136"/>
    </source>
</evidence>
<keyword evidence="9 11" id="KW-0807">Transducer</keyword>
<dbReference type="InterPro" id="IPR003660">
    <property type="entry name" value="HAMP_dom"/>
</dbReference>
<feature type="domain" description="HAMP" evidence="15">
    <location>
        <begin position="212"/>
        <end position="264"/>
    </location>
</feature>
<dbReference type="InterPro" id="IPR004090">
    <property type="entry name" value="Chemotax_Me-accpt_rcpt"/>
</dbReference>
<dbReference type="PROSITE" id="PS50111">
    <property type="entry name" value="CHEMOTAXIS_TRANSDUC_2"/>
    <property type="match status" value="1"/>
</dbReference>
<reference evidence="16 17" key="1">
    <citation type="submission" date="2017-12" db="EMBL/GenBank/DDBJ databases">
        <title>Genome sequence of the active heterotrophic nitrifier-denitrifier, Cupriavidus pauculus UM1.</title>
        <authorList>
            <person name="Putonti C."/>
            <person name="Castignetti D."/>
        </authorList>
    </citation>
    <scope>NUCLEOTIDE SEQUENCE [LARGE SCALE GENOMIC DNA]</scope>
    <source>
        <strain evidence="16 17">UM1</strain>
    </source>
</reference>
<dbReference type="InterPro" id="IPR004089">
    <property type="entry name" value="MCPsignal_dom"/>
</dbReference>
<dbReference type="AlphaFoldDB" id="A0A2N5C2S8"/>
<dbReference type="FunFam" id="1.10.287.950:FF:000001">
    <property type="entry name" value="Methyl-accepting chemotaxis sensory transducer"/>
    <property type="match status" value="1"/>
</dbReference>
<evidence type="ECO:0000313" key="17">
    <source>
        <dbReference type="Proteomes" id="UP000234341"/>
    </source>
</evidence>
<feature type="transmembrane region" description="Helical" evidence="13">
    <location>
        <begin position="188"/>
        <end position="210"/>
    </location>
</feature>
<gene>
    <name evidence="16" type="ORF">CYJ10_31720</name>
</gene>
<sequence>MPSKLSIRFRLNAALAVLAALLTVIGIIGVFGMRASIADIREIYTNQLASTRFVAASQLNAAVVRTTLDRAVFHPDSADVPTTIDKAVGYREKSEKAWSAYQALAKSADEKALSDKVEALRSKFFKEGVEPLIAALRAQDAAAIDQQVMAKIPPMFVELTAAVNALERNQSDQAQAMYDNATARSQRFLWMVTGAIVIGIVGALFCAIGLRRAISEPLLRMLESFGRISHGDLTERIRVTSQDEMGDLTQGLHQMQSGLIDAIQTMRGGSDAIATATRQIAAGNLDLSQRTEQQASALEETAASMEQLTAIVRQNAENAQQANQLATAASETASRGGEDMRNVVSTMSGIQQASRKIGEITAVIEGIAFQTNILALNAAVEAARAGEQGRGFAVVAGEVRELAQRSASAAKEIVQLINDTVSQVESGTQQVDKAGTTMQDLVLAVGRVTSIMGEISTASREQSAGIDQVGKAVTQMDQMTQQNAALVEEAAAAAKALEEQADVLKASVSSFQVPAVV</sequence>
<name>A0A2N5C2S8_9BURK</name>
<comment type="subcellular location">
    <subcellularLocation>
        <location evidence="1">Cell inner membrane</location>
        <topology evidence="1">Multi-pass membrane protein</topology>
    </subcellularLocation>
</comment>
<dbReference type="Gene3D" id="1.10.287.950">
    <property type="entry name" value="Methyl-accepting chemotaxis protein"/>
    <property type="match status" value="1"/>
</dbReference>
<evidence type="ECO:0000259" key="14">
    <source>
        <dbReference type="PROSITE" id="PS50111"/>
    </source>
</evidence>
<keyword evidence="7 13" id="KW-1133">Transmembrane helix</keyword>
<keyword evidence="5" id="KW-0997">Cell inner membrane</keyword>
<dbReference type="InterPro" id="IPR051310">
    <property type="entry name" value="MCP_chemotaxis"/>
</dbReference>
<dbReference type="Proteomes" id="UP000234341">
    <property type="component" value="Unassembled WGS sequence"/>
</dbReference>
<accession>A0A2N5C2S8</accession>
<dbReference type="CDD" id="cd11386">
    <property type="entry name" value="MCP_signal"/>
    <property type="match status" value="1"/>
</dbReference>
<dbReference type="Pfam" id="PF02203">
    <property type="entry name" value="TarH"/>
    <property type="match status" value="1"/>
</dbReference>
<evidence type="ECO:0000256" key="5">
    <source>
        <dbReference type="ARBA" id="ARBA00022519"/>
    </source>
</evidence>
<feature type="transmembrane region" description="Helical" evidence="13">
    <location>
        <begin position="12"/>
        <end position="33"/>
    </location>
</feature>
<evidence type="ECO:0000256" key="10">
    <source>
        <dbReference type="ARBA" id="ARBA00029447"/>
    </source>
</evidence>
<keyword evidence="6 13" id="KW-0812">Transmembrane</keyword>
<dbReference type="InterPro" id="IPR003122">
    <property type="entry name" value="Tar_rcpt_lig-bd"/>
</dbReference>
<evidence type="ECO:0008006" key="18">
    <source>
        <dbReference type="Google" id="ProtNLM"/>
    </source>
</evidence>
<dbReference type="Pfam" id="PF00672">
    <property type="entry name" value="HAMP"/>
    <property type="match status" value="1"/>
</dbReference>
<dbReference type="GO" id="GO:0005886">
    <property type="term" value="C:plasma membrane"/>
    <property type="evidence" value="ECO:0007669"/>
    <property type="project" value="UniProtKB-SubCell"/>
</dbReference>
<dbReference type="GO" id="GO:0004888">
    <property type="term" value="F:transmembrane signaling receptor activity"/>
    <property type="evidence" value="ECO:0007669"/>
    <property type="project" value="InterPro"/>
</dbReference>
<keyword evidence="2" id="KW-1003">Cell membrane</keyword>
<dbReference type="GO" id="GO:0006935">
    <property type="term" value="P:chemotaxis"/>
    <property type="evidence" value="ECO:0007669"/>
    <property type="project" value="UniProtKB-KW"/>
</dbReference>
<keyword evidence="4" id="KW-0145">Chemotaxis</keyword>
<feature type="coiled-coil region" evidence="12">
    <location>
        <begin position="476"/>
        <end position="507"/>
    </location>
</feature>
<comment type="caution">
    <text evidence="16">The sequence shown here is derived from an EMBL/GenBank/DDBJ whole genome shotgun (WGS) entry which is preliminary data.</text>
</comment>
<dbReference type="CDD" id="cd06225">
    <property type="entry name" value="HAMP"/>
    <property type="match status" value="1"/>
</dbReference>
<evidence type="ECO:0000256" key="13">
    <source>
        <dbReference type="SAM" id="Phobius"/>
    </source>
</evidence>
<evidence type="ECO:0000256" key="11">
    <source>
        <dbReference type="PROSITE-ProRule" id="PRU00284"/>
    </source>
</evidence>
<feature type="domain" description="Methyl-accepting transducer" evidence="14">
    <location>
        <begin position="269"/>
        <end position="498"/>
    </location>
</feature>
<organism evidence="16 17">
    <name type="scientific">Cupriavidus pauculus</name>
    <dbReference type="NCBI Taxonomy" id="82633"/>
    <lineage>
        <taxon>Bacteria</taxon>
        <taxon>Pseudomonadati</taxon>
        <taxon>Pseudomonadota</taxon>
        <taxon>Betaproteobacteria</taxon>
        <taxon>Burkholderiales</taxon>
        <taxon>Burkholderiaceae</taxon>
        <taxon>Cupriavidus</taxon>
    </lineage>
</organism>
<evidence type="ECO:0000256" key="7">
    <source>
        <dbReference type="ARBA" id="ARBA00022989"/>
    </source>
</evidence>
<dbReference type="RefSeq" id="WP_101685413.1">
    <property type="nucleotide sequence ID" value="NZ_PJRP01000026.1"/>
</dbReference>
<dbReference type="PRINTS" id="PR00260">
    <property type="entry name" value="CHEMTRNSDUCR"/>
</dbReference>
<dbReference type="PANTHER" id="PTHR43531:SF14">
    <property type="entry name" value="METHYL-ACCEPTING CHEMOTAXIS PROTEIN I-RELATED"/>
    <property type="match status" value="1"/>
</dbReference>
<evidence type="ECO:0000256" key="4">
    <source>
        <dbReference type="ARBA" id="ARBA00022500"/>
    </source>
</evidence>
<evidence type="ECO:0000256" key="6">
    <source>
        <dbReference type="ARBA" id="ARBA00022692"/>
    </source>
</evidence>
<dbReference type="OrthoDB" id="8982326at2"/>
<evidence type="ECO:0000256" key="9">
    <source>
        <dbReference type="ARBA" id="ARBA00023224"/>
    </source>
</evidence>
<dbReference type="PANTHER" id="PTHR43531">
    <property type="entry name" value="PROTEIN ICFG"/>
    <property type="match status" value="1"/>
</dbReference>
<evidence type="ECO:0000313" key="16">
    <source>
        <dbReference type="EMBL" id="PLP96515.1"/>
    </source>
</evidence>
<evidence type="ECO:0000256" key="2">
    <source>
        <dbReference type="ARBA" id="ARBA00022475"/>
    </source>
</evidence>